<evidence type="ECO:0000313" key="1">
    <source>
        <dbReference type="EMBL" id="GFH03552.1"/>
    </source>
</evidence>
<evidence type="ECO:0000313" key="2">
    <source>
        <dbReference type="Proteomes" id="UP000465304"/>
    </source>
</evidence>
<dbReference type="Proteomes" id="UP000465304">
    <property type="component" value="Unassembled WGS sequence"/>
</dbReference>
<keyword evidence="2" id="KW-1185">Reference proteome</keyword>
<gene>
    <name evidence="1" type="ORF">MHIP_40350</name>
</gene>
<sequence>MKDIADAADVSVPTLFKHVPDGKDAVMFDDGVERRSGLLAAVRQRPADVSVMTALRQFMEGRGPFVADPTPDFARLTALIMTTPELREYSRKLWIRCEAPLAELLSTELGLPPGAATARAAARYVLEIPQFVADDPDPRTSLQAVFDLLEYGLFGATQRTAARNDG</sequence>
<protein>
    <submittedName>
        <fullName evidence="1">TetR family transcriptional regulator</fullName>
    </submittedName>
</protein>
<comment type="caution">
    <text evidence="1">The sequence shown here is derived from an EMBL/GenBank/DDBJ whole genome shotgun (WGS) entry which is preliminary data.</text>
</comment>
<dbReference type="EMBL" id="BLLB01000002">
    <property type="protein sequence ID" value="GFH03552.1"/>
    <property type="molecule type" value="Genomic_DNA"/>
</dbReference>
<accession>A0A7I9ZRA3</accession>
<proteinExistence type="predicted"/>
<organism evidence="1 2">
    <name type="scientific">Mycolicibacterium hippocampi</name>
    <dbReference type="NCBI Taxonomy" id="659824"/>
    <lineage>
        <taxon>Bacteria</taxon>
        <taxon>Bacillati</taxon>
        <taxon>Actinomycetota</taxon>
        <taxon>Actinomycetes</taxon>
        <taxon>Mycobacteriales</taxon>
        <taxon>Mycobacteriaceae</taxon>
        <taxon>Mycolicibacterium</taxon>
    </lineage>
</organism>
<dbReference type="Gene3D" id="1.10.357.10">
    <property type="entry name" value="Tetracycline Repressor, domain 2"/>
    <property type="match status" value="1"/>
</dbReference>
<name>A0A7I9ZRA3_9MYCO</name>
<reference evidence="1 2" key="1">
    <citation type="journal article" date="2019" name="Emerg. Microbes Infect.">
        <title>Comprehensive subspecies identification of 175 nontuberculous mycobacteria species based on 7547 genomic profiles.</title>
        <authorList>
            <person name="Matsumoto Y."/>
            <person name="Kinjo T."/>
            <person name="Motooka D."/>
            <person name="Nabeya D."/>
            <person name="Jung N."/>
            <person name="Uechi K."/>
            <person name="Horii T."/>
            <person name="Iida T."/>
            <person name="Fujita J."/>
            <person name="Nakamura S."/>
        </authorList>
    </citation>
    <scope>NUCLEOTIDE SEQUENCE [LARGE SCALE GENOMIC DNA]</scope>
    <source>
        <strain evidence="1 2">JCM 30996</strain>
    </source>
</reference>
<dbReference type="AlphaFoldDB" id="A0A7I9ZRA3"/>